<keyword evidence="2" id="KW-1185">Reference proteome</keyword>
<dbReference type="AlphaFoldDB" id="A0A0A0L206"/>
<name>A0A0A0L206_CUCSA</name>
<accession>A0A0A0L206</accession>
<reference evidence="1 2" key="4">
    <citation type="journal article" date="2011" name="BMC Genomics">
        <title>RNA-Seq improves annotation of protein-coding genes in the cucumber genome.</title>
        <authorList>
            <person name="Li Z."/>
            <person name="Zhang Z."/>
            <person name="Yan P."/>
            <person name="Huang S."/>
            <person name="Fei Z."/>
            <person name="Lin K."/>
        </authorList>
    </citation>
    <scope>NUCLEOTIDE SEQUENCE [LARGE SCALE GENOMIC DNA]</scope>
    <source>
        <strain evidence="2">cv. 9930</strain>
    </source>
</reference>
<reference evidence="1 2" key="2">
    <citation type="journal article" date="2009" name="PLoS ONE">
        <title>An integrated genetic and cytogenetic map of the cucumber genome.</title>
        <authorList>
            <person name="Ren Y."/>
            <person name="Zhang Z."/>
            <person name="Liu J."/>
            <person name="Staub J.E."/>
            <person name="Han Y."/>
            <person name="Cheng Z."/>
            <person name="Li X."/>
            <person name="Lu J."/>
            <person name="Miao H."/>
            <person name="Kang H."/>
            <person name="Xie B."/>
            <person name="Gu X."/>
            <person name="Wang X."/>
            <person name="Du Y."/>
            <person name="Jin W."/>
            <person name="Huang S."/>
        </authorList>
    </citation>
    <scope>NUCLEOTIDE SEQUENCE [LARGE SCALE GENOMIC DNA]</scope>
    <source>
        <strain evidence="2">cv. 9930</strain>
    </source>
</reference>
<evidence type="ECO:0000313" key="1">
    <source>
        <dbReference type="EMBL" id="KGN55985.1"/>
    </source>
</evidence>
<gene>
    <name evidence="1" type="ORF">Csa_3G044500</name>
</gene>
<reference evidence="1 2" key="3">
    <citation type="journal article" date="2010" name="BMC Genomics">
        <title>Transcriptome sequencing and comparative analysis of cucumber flowers with different sex types.</title>
        <authorList>
            <person name="Guo S."/>
            <person name="Zheng Y."/>
            <person name="Joung J.G."/>
            <person name="Liu S."/>
            <person name="Zhang Z."/>
            <person name="Crasta O.R."/>
            <person name="Sobral B.W."/>
            <person name="Xu Y."/>
            <person name="Huang S."/>
            <person name="Fei Z."/>
        </authorList>
    </citation>
    <scope>NUCLEOTIDE SEQUENCE [LARGE SCALE GENOMIC DNA]</scope>
    <source>
        <strain evidence="2">cv. 9930</strain>
    </source>
</reference>
<dbReference type="Gramene" id="KGN55985">
    <property type="protein sequence ID" value="KGN55985"/>
    <property type="gene ID" value="Csa_3G044500"/>
</dbReference>
<proteinExistence type="predicted"/>
<protein>
    <submittedName>
        <fullName evidence="1">Uncharacterized protein</fullName>
    </submittedName>
</protein>
<evidence type="ECO:0000313" key="2">
    <source>
        <dbReference type="Proteomes" id="UP000029981"/>
    </source>
</evidence>
<reference evidence="1 2" key="1">
    <citation type="journal article" date="2009" name="Nat. Genet.">
        <title>The genome of the cucumber, Cucumis sativus L.</title>
        <authorList>
            <person name="Huang S."/>
            <person name="Li R."/>
            <person name="Zhang Z."/>
            <person name="Li L."/>
            <person name="Gu X."/>
            <person name="Fan W."/>
            <person name="Lucas W.J."/>
            <person name="Wang X."/>
            <person name="Xie B."/>
            <person name="Ni P."/>
            <person name="Ren Y."/>
            <person name="Zhu H."/>
            <person name="Li J."/>
            <person name="Lin K."/>
            <person name="Jin W."/>
            <person name="Fei Z."/>
            <person name="Li G."/>
            <person name="Staub J."/>
            <person name="Kilian A."/>
            <person name="van der Vossen E.A."/>
            <person name="Wu Y."/>
            <person name="Guo J."/>
            <person name="He J."/>
            <person name="Jia Z."/>
            <person name="Ren Y."/>
            <person name="Tian G."/>
            <person name="Lu Y."/>
            <person name="Ruan J."/>
            <person name="Qian W."/>
            <person name="Wang M."/>
            <person name="Huang Q."/>
            <person name="Li B."/>
            <person name="Xuan Z."/>
            <person name="Cao J."/>
            <person name="Asan"/>
            <person name="Wu Z."/>
            <person name="Zhang J."/>
            <person name="Cai Q."/>
            <person name="Bai Y."/>
            <person name="Zhao B."/>
            <person name="Han Y."/>
            <person name="Li Y."/>
            <person name="Li X."/>
            <person name="Wang S."/>
            <person name="Shi Q."/>
            <person name="Liu S."/>
            <person name="Cho W.K."/>
            <person name="Kim J.Y."/>
            <person name="Xu Y."/>
            <person name="Heller-Uszynska K."/>
            <person name="Miao H."/>
            <person name="Cheng Z."/>
            <person name="Zhang S."/>
            <person name="Wu J."/>
            <person name="Yang Y."/>
            <person name="Kang H."/>
            <person name="Li M."/>
            <person name="Liang H."/>
            <person name="Ren X."/>
            <person name="Shi Z."/>
            <person name="Wen M."/>
            <person name="Jian M."/>
            <person name="Yang H."/>
            <person name="Zhang G."/>
            <person name="Yang Z."/>
            <person name="Chen R."/>
            <person name="Liu S."/>
            <person name="Li J."/>
            <person name="Ma L."/>
            <person name="Liu H."/>
            <person name="Zhou Y."/>
            <person name="Zhao J."/>
            <person name="Fang X."/>
            <person name="Li G."/>
            <person name="Fang L."/>
            <person name="Li Y."/>
            <person name="Liu D."/>
            <person name="Zheng H."/>
            <person name="Zhang Y."/>
            <person name="Qin N."/>
            <person name="Li Z."/>
            <person name="Yang G."/>
            <person name="Yang S."/>
            <person name="Bolund L."/>
            <person name="Kristiansen K."/>
            <person name="Zheng H."/>
            <person name="Li S."/>
            <person name="Zhang X."/>
            <person name="Yang H."/>
            <person name="Wang J."/>
            <person name="Sun R."/>
            <person name="Zhang B."/>
            <person name="Jiang S."/>
            <person name="Wang J."/>
            <person name="Du Y."/>
            <person name="Li S."/>
        </authorList>
    </citation>
    <scope>NUCLEOTIDE SEQUENCE [LARGE SCALE GENOMIC DNA]</scope>
    <source>
        <strain evidence="2">cv. 9930</strain>
    </source>
</reference>
<dbReference type="EMBL" id="CM002924">
    <property type="protein sequence ID" value="KGN55985.1"/>
    <property type="molecule type" value="Genomic_DNA"/>
</dbReference>
<sequence length="70" mass="8330">MTEHLQPSWLIFREVRNYMIHSEAEMNTERKICLLRIQAVRDPYGLLGYIWAKPVERIQPPYILGFIVAN</sequence>
<dbReference type="Proteomes" id="UP000029981">
    <property type="component" value="Chromosome 3"/>
</dbReference>
<organism evidence="1 2">
    <name type="scientific">Cucumis sativus</name>
    <name type="common">Cucumber</name>
    <dbReference type="NCBI Taxonomy" id="3659"/>
    <lineage>
        <taxon>Eukaryota</taxon>
        <taxon>Viridiplantae</taxon>
        <taxon>Streptophyta</taxon>
        <taxon>Embryophyta</taxon>
        <taxon>Tracheophyta</taxon>
        <taxon>Spermatophyta</taxon>
        <taxon>Magnoliopsida</taxon>
        <taxon>eudicotyledons</taxon>
        <taxon>Gunneridae</taxon>
        <taxon>Pentapetalae</taxon>
        <taxon>rosids</taxon>
        <taxon>fabids</taxon>
        <taxon>Cucurbitales</taxon>
        <taxon>Cucurbitaceae</taxon>
        <taxon>Benincaseae</taxon>
        <taxon>Cucumis</taxon>
    </lineage>
</organism>